<organism evidence="2 3">
    <name type="scientific">Kaistella pullorum</name>
    <dbReference type="NCBI Taxonomy" id="2763074"/>
    <lineage>
        <taxon>Bacteria</taxon>
        <taxon>Pseudomonadati</taxon>
        <taxon>Bacteroidota</taxon>
        <taxon>Flavobacteriia</taxon>
        <taxon>Flavobacteriales</taxon>
        <taxon>Weeksellaceae</taxon>
        <taxon>Chryseobacterium group</taxon>
        <taxon>Kaistella</taxon>
    </lineage>
</organism>
<evidence type="ECO:0000313" key="2">
    <source>
        <dbReference type="EMBL" id="MBD8017819.1"/>
    </source>
</evidence>
<protein>
    <submittedName>
        <fullName evidence="2">DUF3667 domain-containing protein</fullName>
    </submittedName>
</protein>
<proteinExistence type="predicted"/>
<dbReference type="Pfam" id="PF12412">
    <property type="entry name" value="DUF3667"/>
    <property type="match status" value="1"/>
</dbReference>
<name>A0ABR8WL76_9FLAO</name>
<dbReference type="Proteomes" id="UP000626242">
    <property type="component" value="Unassembled WGS sequence"/>
</dbReference>
<keyword evidence="3" id="KW-1185">Reference proteome</keyword>
<keyword evidence="1" id="KW-0472">Membrane</keyword>
<gene>
    <name evidence="2" type="ORF">H9628_04990</name>
</gene>
<feature type="transmembrane region" description="Helical" evidence="1">
    <location>
        <begin position="145"/>
        <end position="163"/>
    </location>
</feature>
<feature type="transmembrane region" description="Helical" evidence="1">
    <location>
        <begin position="206"/>
        <end position="223"/>
    </location>
</feature>
<feature type="transmembrane region" description="Helical" evidence="1">
    <location>
        <begin position="243"/>
        <end position="267"/>
    </location>
</feature>
<dbReference type="RefSeq" id="WP_251833029.1">
    <property type="nucleotide sequence ID" value="NZ_JACSPS010000002.1"/>
</dbReference>
<sequence>MKTHEKRCRNCRQHLLLHQRFCHQCGQRTDTHRINLHFLIHELQHGVFHVDSGILFTLRELFTRPGHSIREYIDGKRKPHFPPFTLVVILGSVCALVQYFFKKETKEGEGLTTKKGTGDASLERYVDFEGLVNYFRHIIDWFTEHFAFTVLLVLPVAALGYFLGFRKYRLNYPEWLVVMLFLAGQSLVLYIPFIFLNHFLGNQNGWFFLLSWGIITFSLMQFFDERGHRYIFLRSLWSTFLTYFFSVIYLVLAALIFTVIGILLYGYEGIFTKIIEKI</sequence>
<keyword evidence="1" id="KW-0812">Transmembrane</keyword>
<reference evidence="2 3" key="1">
    <citation type="submission" date="2020-08" db="EMBL/GenBank/DDBJ databases">
        <title>A Genomic Blueprint of the Chicken Gut Microbiome.</title>
        <authorList>
            <person name="Gilroy R."/>
            <person name="Ravi A."/>
            <person name="Getino M."/>
            <person name="Pursley I."/>
            <person name="Horton D.L."/>
            <person name="Alikhan N.-F."/>
            <person name="Baker D."/>
            <person name="Gharbi K."/>
            <person name="Hall N."/>
            <person name="Watson M."/>
            <person name="Adriaenssens E.M."/>
            <person name="Foster-Nyarko E."/>
            <person name="Jarju S."/>
            <person name="Secka A."/>
            <person name="Antonio M."/>
            <person name="Oren A."/>
            <person name="Chaudhuri R."/>
            <person name="La Ragione R.M."/>
            <person name="Hildebrand F."/>
            <person name="Pallen M.J."/>
        </authorList>
    </citation>
    <scope>NUCLEOTIDE SEQUENCE [LARGE SCALE GENOMIC DNA]</scope>
    <source>
        <strain evidence="2 3">Sa1CVA4</strain>
    </source>
</reference>
<feature type="transmembrane region" description="Helical" evidence="1">
    <location>
        <begin position="81"/>
        <end position="101"/>
    </location>
</feature>
<dbReference type="InterPro" id="IPR022134">
    <property type="entry name" value="DUF3667"/>
</dbReference>
<comment type="caution">
    <text evidence="2">The sequence shown here is derived from an EMBL/GenBank/DDBJ whole genome shotgun (WGS) entry which is preliminary data.</text>
</comment>
<evidence type="ECO:0000256" key="1">
    <source>
        <dbReference type="SAM" id="Phobius"/>
    </source>
</evidence>
<feature type="transmembrane region" description="Helical" evidence="1">
    <location>
        <begin position="175"/>
        <end position="200"/>
    </location>
</feature>
<dbReference type="EMBL" id="JACSPS010000002">
    <property type="protein sequence ID" value="MBD8017819.1"/>
    <property type="molecule type" value="Genomic_DNA"/>
</dbReference>
<evidence type="ECO:0000313" key="3">
    <source>
        <dbReference type="Proteomes" id="UP000626242"/>
    </source>
</evidence>
<keyword evidence="1" id="KW-1133">Transmembrane helix</keyword>
<accession>A0ABR8WL76</accession>